<reference evidence="1" key="1">
    <citation type="submission" date="2020-06" db="EMBL/GenBank/DDBJ databases">
        <authorList>
            <person name="Li T."/>
            <person name="Hu X."/>
            <person name="Zhang T."/>
            <person name="Song X."/>
            <person name="Zhang H."/>
            <person name="Dai N."/>
            <person name="Sheng W."/>
            <person name="Hou X."/>
            <person name="Wei L."/>
        </authorList>
    </citation>
    <scope>NUCLEOTIDE SEQUENCE</scope>
    <source>
        <strain evidence="1">KEN8</strain>
        <tissue evidence="1">Leaf</tissue>
    </source>
</reference>
<reference evidence="1" key="2">
    <citation type="journal article" date="2024" name="Plant">
        <title>Genomic evolution and insights into agronomic trait innovations of Sesamum species.</title>
        <authorList>
            <person name="Miao H."/>
            <person name="Wang L."/>
            <person name="Qu L."/>
            <person name="Liu H."/>
            <person name="Sun Y."/>
            <person name="Le M."/>
            <person name="Wang Q."/>
            <person name="Wei S."/>
            <person name="Zheng Y."/>
            <person name="Lin W."/>
            <person name="Duan Y."/>
            <person name="Cao H."/>
            <person name="Xiong S."/>
            <person name="Wang X."/>
            <person name="Wei L."/>
            <person name="Li C."/>
            <person name="Ma Q."/>
            <person name="Ju M."/>
            <person name="Zhao R."/>
            <person name="Li G."/>
            <person name="Mu C."/>
            <person name="Tian Q."/>
            <person name="Mei H."/>
            <person name="Zhang T."/>
            <person name="Gao T."/>
            <person name="Zhang H."/>
        </authorList>
    </citation>
    <scope>NUCLEOTIDE SEQUENCE</scope>
    <source>
        <strain evidence="1">KEN8</strain>
    </source>
</reference>
<name>A0AAW2MP60_9LAMI</name>
<sequence>MTSKSIMISSMHSLDNMLRMKEVYAIPDRHRYAATKAFSGTKMAEGSFVCSHGIKMLSLVEKLEDLKVGLDNDTYIDIILQSVLPSYDPFIINYNMNGLEKS</sequence>
<organism evidence="1">
    <name type="scientific">Sesamum calycinum</name>
    <dbReference type="NCBI Taxonomy" id="2727403"/>
    <lineage>
        <taxon>Eukaryota</taxon>
        <taxon>Viridiplantae</taxon>
        <taxon>Streptophyta</taxon>
        <taxon>Embryophyta</taxon>
        <taxon>Tracheophyta</taxon>
        <taxon>Spermatophyta</taxon>
        <taxon>Magnoliopsida</taxon>
        <taxon>eudicotyledons</taxon>
        <taxon>Gunneridae</taxon>
        <taxon>Pentapetalae</taxon>
        <taxon>asterids</taxon>
        <taxon>lamiids</taxon>
        <taxon>Lamiales</taxon>
        <taxon>Pedaliaceae</taxon>
        <taxon>Sesamum</taxon>
    </lineage>
</organism>
<comment type="caution">
    <text evidence="1">The sequence shown here is derived from an EMBL/GenBank/DDBJ whole genome shotgun (WGS) entry which is preliminary data.</text>
</comment>
<dbReference type="EMBL" id="JACGWM010000013">
    <property type="protein sequence ID" value="KAL0333097.1"/>
    <property type="molecule type" value="Genomic_DNA"/>
</dbReference>
<evidence type="ECO:0000313" key="1">
    <source>
        <dbReference type="EMBL" id="KAL0333097.1"/>
    </source>
</evidence>
<dbReference type="Pfam" id="PF14223">
    <property type="entry name" value="Retrotran_gag_2"/>
    <property type="match status" value="1"/>
</dbReference>
<protein>
    <submittedName>
        <fullName evidence="1">Uncharacterized protein</fullName>
    </submittedName>
</protein>
<gene>
    <name evidence="1" type="ORF">Scaly_2211200</name>
</gene>
<proteinExistence type="predicted"/>
<accession>A0AAW2MP60</accession>
<dbReference type="AlphaFoldDB" id="A0AAW2MP60"/>